<proteinExistence type="predicted"/>
<feature type="compositionally biased region" description="Pro residues" evidence="1">
    <location>
        <begin position="8"/>
        <end position="17"/>
    </location>
</feature>
<name>A0A0H5REH6_9EUKA</name>
<reference evidence="2" key="1">
    <citation type="submission" date="2015-04" db="EMBL/GenBank/DDBJ databases">
        <title>The genome sequence of the plant pathogenic Rhizarian Plasmodiophora brassicae reveals insights in its biotrophic life cycle and the origin of chitin synthesis.</title>
        <authorList>
            <person name="Schwelm A."/>
            <person name="Fogelqvist J."/>
            <person name="Knaust A."/>
            <person name="Julke S."/>
            <person name="Lilja T."/>
            <person name="Dhandapani V."/>
            <person name="Bonilla-Rosso G."/>
            <person name="Karlsson M."/>
            <person name="Shevchenko A."/>
            <person name="Choi S.R."/>
            <person name="Kim H.G."/>
            <person name="Park J.Y."/>
            <person name="Lim Y.P."/>
            <person name="Ludwig-Muller J."/>
            <person name="Dixelius C."/>
        </authorList>
    </citation>
    <scope>NUCLEOTIDE SEQUENCE</scope>
    <source>
        <tissue evidence="2">Potato root galls</tissue>
    </source>
</reference>
<organism evidence="2">
    <name type="scientific">Spongospora subterranea</name>
    <dbReference type="NCBI Taxonomy" id="70186"/>
    <lineage>
        <taxon>Eukaryota</taxon>
        <taxon>Sar</taxon>
        <taxon>Rhizaria</taxon>
        <taxon>Endomyxa</taxon>
        <taxon>Phytomyxea</taxon>
        <taxon>Plasmodiophorida</taxon>
        <taxon>Plasmodiophoridae</taxon>
        <taxon>Spongospora</taxon>
    </lineage>
</organism>
<dbReference type="AlphaFoldDB" id="A0A0H5REH6"/>
<feature type="compositionally biased region" description="Basic and acidic residues" evidence="1">
    <location>
        <begin position="99"/>
        <end position="116"/>
    </location>
</feature>
<evidence type="ECO:0000313" key="2">
    <source>
        <dbReference type="EMBL" id="CRZ11942.1"/>
    </source>
</evidence>
<protein>
    <submittedName>
        <fullName evidence="2">Uncharacterized protein</fullName>
    </submittedName>
</protein>
<accession>A0A0H5REH6</accession>
<evidence type="ECO:0000256" key="1">
    <source>
        <dbReference type="SAM" id="MobiDB-lite"/>
    </source>
</evidence>
<feature type="compositionally biased region" description="Polar residues" evidence="1">
    <location>
        <begin position="117"/>
        <end position="138"/>
    </location>
</feature>
<feature type="region of interest" description="Disordered" evidence="1">
    <location>
        <begin position="99"/>
        <end position="147"/>
    </location>
</feature>
<feature type="region of interest" description="Disordered" evidence="1">
    <location>
        <begin position="1"/>
        <end position="20"/>
    </location>
</feature>
<dbReference type="EMBL" id="HACM01011500">
    <property type="protein sequence ID" value="CRZ11942.1"/>
    <property type="molecule type" value="Transcribed_RNA"/>
</dbReference>
<feature type="non-terminal residue" evidence="2">
    <location>
        <position position="1"/>
    </location>
</feature>
<sequence>GVGLVVEPQPPATPIPHIPKTRFRGRNQVYHIVPAGSPPHHSSMDHAARKQLYLHLIPNYPHANLQKSKIDDDDHQNYATEGHAQQSWRSRPIRIEAGHRLKEASTRHASRERESEITWSDPQSSGMEETTWAASGSGETIAMRPSKPNAIQDVAGESANALTMKMDYRDMGVTVSDLGDDEEDNSSCVGSNTVGDGEHQFRSRASSISSISGIGAIFNREHAFNQGQLLSRYVDHLETISWEEEQSSALGVMVEMMTTVNQHVNCADDVDMQEHKNLQEEIRQEKAQIKLLVQQLFGQYDDADMAHRLIFQLDQ</sequence>
<feature type="region of interest" description="Disordered" evidence="1">
    <location>
        <begin position="178"/>
        <end position="198"/>
    </location>
</feature>